<dbReference type="PANTHER" id="PTHR43065:SF34">
    <property type="entry name" value="SPORULATION KINASE A"/>
    <property type="match status" value="1"/>
</dbReference>
<keyword evidence="7" id="KW-0067">ATP-binding</keyword>
<accession>A0A3M8D8X8</accession>
<dbReference type="SUPFAM" id="SSF55874">
    <property type="entry name" value="ATPase domain of HSP90 chaperone/DNA topoisomerase II/histidine kinase"/>
    <property type="match status" value="1"/>
</dbReference>
<feature type="domain" description="PAS" evidence="10">
    <location>
        <begin position="369"/>
        <end position="425"/>
    </location>
</feature>
<organism evidence="12 13">
    <name type="scientific">Brevibacillus nitrificans</name>
    <dbReference type="NCBI Taxonomy" id="651560"/>
    <lineage>
        <taxon>Bacteria</taxon>
        <taxon>Bacillati</taxon>
        <taxon>Bacillota</taxon>
        <taxon>Bacilli</taxon>
        <taxon>Bacillales</taxon>
        <taxon>Paenibacillaceae</taxon>
        <taxon>Brevibacillus</taxon>
    </lineage>
</organism>
<dbReference type="SMART" id="SM00091">
    <property type="entry name" value="PAS"/>
    <property type="match status" value="4"/>
</dbReference>
<dbReference type="SUPFAM" id="SSF55785">
    <property type="entry name" value="PYP-like sensor domain (PAS domain)"/>
    <property type="match status" value="4"/>
</dbReference>
<dbReference type="InterPro" id="IPR000014">
    <property type="entry name" value="PAS"/>
</dbReference>
<dbReference type="PROSITE" id="PS50112">
    <property type="entry name" value="PAS"/>
    <property type="match status" value="4"/>
</dbReference>
<dbReference type="PROSITE" id="PS50109">
    <property type="entry name" value="HIS_KIN"/>
    <property type="match status" value="1"/>
</dbReference>
<dbReference type="EC" id="2.7.13.3" evidence="2"/>
<dbReference type="InterPro" id="IPR003594">
    <property type="entry name" value="HATPase_dom"/>
</dbReference>
<dbReference type="SMART" id="SM00388">
    <property type="entry name" value="HisKA"/>
    <property type="match status" value="1"/>
</dbReference>
<dbReference type="SMART" id="SM00387">
    <property type="entry name" value="HATPase_c"/>
    <property type="match status" value="1"/>
</dbReference>
<dbReference type="Pfam" id="PF13426">
    <property type="entry name" value="PAS_9"/>
    <property type="match status" value="1"/>
</dbReference>
<name>A0A3M8D8X8_9BACL</name>
<dbReference type="GO" id="GO:0005524">
    <property type="term" value="F:ATP binding"/>
    <property type="evidence" value="ECO:0007669"/>
    <property type="project" value="UniProtKB-KW"/>
</dbReference>
<evidence type="ECO:0000259" key="10">
    <source>
        <dbReference type="PROSITE" id="PS50112"/>
    </source>
</evidence>
<dbReference type="SUPFAM" id="SSF47384">
    <property type="entry name" value="Homodimeric domain of signal transducing histidine kinase"/>
    <property type="match status" value="1"/>
</dbReference>
<dbReference type="Proteomes" id="UP000269573">
    <property type="component" value="Unassembled WGS sequence"/>
</dbReference>
<dbReference type="Pfam" id="PF00512">
    <property type="entry name" value="HisKA"/>
    <property type="match status" value="1"/>
</dbReference>
<keyword evidence="5" id="KW-0547">Nucleotide-binding</keyword>
<dbReference type="Pfam" id="PF02518">
    <property type="entry name" value="HATPase_c"/>
    <property type="match status" value="1"/>
</dbReference>
<evidence type="ECO:0000259" key="9">
    <source>
        <dbReference type="PROSITE" id="PS50109"/>
    </source>
</evidence>
<evidence type="ECO:0000256" key="8">
    <source>
        <dbReference type="ARBA" id="ARBA00023012"/>
    </source>
</evidence>
<evidence type="ECO:0000313" key="12">
    <source>
        <dbReference type="EMBL" id="RNB83745.1"/>
    </source>
</evidence>
<dbReference type="GO" id="GO:0006355">
    <property type="term" value="P:regulation of DNA-templated transcription"/>
    <property type="evidence" value="ECO:0007669"/>
    <property type="project" value="InterPro"/>
</dbReference>
<evidence type="ECO:0000256" key="2">
    <source>
        <dbReference type="ARBA" id="ARBA00012438"/>
    </source>
</evidence>
<feature type="domain" description="Histidine kinase" evidence="9">
    <location>
        <begin position="508"/>
        <end position="713"/>
    </location>
</feature>
<comment type="caution">
    <text evidence="12">The sequence shown here is derived from an EMBL/GenBank/DDBJ whole genome shotgun (WGS) entry which is preliminary data.</text>
</comment>
<feature type="domain" description="PAC" evidence="11">
    <location>
        <begin position="316"/>
        <end position="368"/>
    </location>
</feature>
<dbReference type="CDD" id="cd00130">
    <property type="entry name" value="PAS"/>
    <property type="match status" value="4"/>
</dbReference>
<evidence type="ECO:0000256" key="5">
    <source>
        <dbReference type="ARBA" id="ARBA00022741"/>
    </source>
</evidence>
<dbReference type="Gene3D" id="3.30.565.10">
    <property type="entry name" value="Histidine kinase-like ATPase, C-terminal domain"/>
    <property type="match status" value="1"/>
</dbReference>
<dbReference type="InterPro" id="IPR036890">
    <property type="entry name" value="HATPase_C_sf"/>
</dbReference>
<comment type="catalytic activity">
    <reaction evidence="1">
        <text>ATP + protein L-histidine = ADP + protein N-phospho-L-histidine.</text>
        <dbReference type="EC" id="2.7.13.3"/>
    </reaction>
</comment>
<protein>
    <recommendedName>
        <fullName evidence="2">histidine kinase</fullName>
        <ecNumber evidence="2">2.7.13.3</ecNumber>
    </recommendedName>
</protein>
<sequence>MPMSNPIDNAYEILDRITDGFFAVDEKWSFTYVNSEATRLLFRDRDDLVGRNIWEEFPEAVELAFYDQYHRAIREQTSVMFDAFFPPLKKWFDVRVYPSVTGLSVFFQDITHQRIVLCHKEQHYKSLFEQNPDAVFSFDLEGKYLTVNPAMKQLLGYSEEEFLQQSFIPFVSAEDVEQTIAYYQKAASGITQRYQTKAVHKNGSFVYVDVTNMPIIVNDEVVGVYGVAKDITDRYLEQDELRKTKERLESFVRNNADAIWVIDLEERVLEINPAFETMFGWSADSVIGKKLPIIPDFLKDSIQKLHERVKTGTSFMGLETIRERRDGSLIHVSATLSPILDFDGNVIGLTGICRDISSRKIAEETLKAKTKQLESFMENNVDSILIFNLDKEVVQVNIAFENTFGWTKEEILGVHLYDLPFIPPEILAEERRAVEKDQQTPILGLETVRYRKDGAILDVAFSKFPVYDAEGKMDGWSVILRDITEWKKSQFMLQNSEKLTVAGQLAAGIAHEIRNPITVIKGFIYLMKSGFGDKEEYFNIMSSECERIEQILTELLVLAKPHPSKVEPRDIRLIMMQTITLLHTQAIMNNVEIVTEFQQGVPVAYCDENQMKQVFINFMKNAIEAMQKGGKLIIQIKQTDDEKIMVRFIDEGTGIPKEFLSKMGQPFHTTKEKGTGLGFMVSKKIIENHSGEVHIESEWNKGTTLEIRLPVIKGAVEASAKLRC</sequence>
<feature type="domain" description="PAC" evidence="11">
    <location>
        <begin position="192"/>
        <end position="243"/>
    </location>
</feature>
<feature type="domain" description="PAC" evidence="11">
    <location>
        <begin position="443"/>
        <end position="495"/>
    </location>
</feature>
<dbReference type="EMBL" id="RHHU01000010">
    <property type="protein sequence ID" value="RNB83745.1"/>
    <property type="molecule type" value="Genomic_DNA"/>
</dbReference>
<dbReference type="InterPro" id="IPR001610">
    <property type="entry name" value="PAC"/>
</dbReference>
<evidence type="ECO:0000256" key="1">
    <source>
        <dbReference type="ARBA" id="ARBA00000085"/>
    </source>
</evidence>
<evidence type="ECO:0000313" key="13">
    <source>
        <dbReference type="Proteomes" id="UP000269573"/>
    </source>
</evidence>
<evidence type="ECO:0000259" key="11">
    <source>
        <dbReference type="PROSITE" id="PS50113"/>
    </source>
</evidence>
<dbReference type="Gene3D" id="1.10.287.130">
    <property type="match status" value="1"/>
</dbReference>
<dbReference type="InterPro" id="IPR003661">
    <property type="entry name" value="HisK_dim/P_dom"/>
</dbReference>
<proteinExistence type="predicted"/>
<feature type="domain" description="PAS" evidence="10">
    <location>
        <begin position="244"/>
        <end position="298"/>
    </location>
</feature>
<feature type="domain" description="PAS" evidence="10">
    <location>
        <begin position="120"/>
        <end position="190"/>
    </location>
</feature>
<dbReference type="InterPro" id="IPR000700">
    <property type="entry name" value="PAS-assoc_C"/>
</dbReference>
<dbReference type="InterPro" id="IPR004358">
    <property type="entry name" value="Sig_transdc_His_kin-like_C"/>
</dbReference>
<dbReference type="Gene3D" id="3.30.450.20">
    <property type="entry name" value="PAS domain"/>
    <property type="match status" value="4"/>
</dbReference>
<keyword evidence="13" id="KW-1185">Reference proteome</keyword>
<keyword evidence="3" id="KW-0597">Phosphoprotein</keyword>
<gene>
    <name evidence="12" type="ORF">EDM59_14525</name>
</gene>
<dbReference type="NCBIfam" id="TIGR00229">
    <property type="entry name" value="sensory_box"/>
    <property type="match status" value="3"/>
</dbReference>
<keyword evidence="8" id="KW-0902">Two-component regulatory system</keyword>
<dbReference type="PROSITE" id="PS50113">
    <property type="entry name" value="PAC"/>
    <property type="match status" value="3"/>
</dbReference>
<dbReference type="Pfam" id="PF00989">
    <property type="entry name" value="PAS"/>
    <property type="match status" value="3"/>
</dbReference>
<feature type="domain" description="PAS" evidence="10">
    <location>
        <begin position="12"/>
        <end position="76"/>
    </location>
</feature>
<dbReference type="PRINTS" id="PR00344">
    <property type="entry name" value="BCTRLSENSOR"/>
</dbReference>
<evidence type="ECO:0000256" key="6">
    <source>
        <dbReference type="ARBA" id="ARBA00022777"/>
    </source>
</evidence>
<evidence type="ECO:0000256" key="7">
    <source>
        <dbReference type="ARBA" id="ARBA00022840"/>
    </source>
</evidence>
<dbReference type="CDD" id="cd00082">
    <property type="entry name" value="HisKA"/>
    <property type="match status" value="1"/>
</dbReference>
<keyword evidence="6 12" id="KW-0418">Kinase</keyword>
<dbReference type="GO" id="GO:0000155">
    <property type="term" value="F:phosphorelay sensor kinase activity"/>
    <property type="evidence" value="ECO:0007669"/>
    <property type="project" value="InterPro"/>
</dbReference>
<dbReference type="InterPro" id="IPR005467">
    <property type="entry name" value="His_kinase_dom"/>
</dbReference>
<evidence type="ECO:0000256" key="3">
    <source>
        <dbReference type="ARBA" id="ARBA00022553"/>
    </source>
</evidence>
<reference evidence="12 13" key="1">
    <citation type="submission" date="2018-10" db="EMBL/GenBank/DDBJ databases">
        <title>Phylogenomics of Brevibacillus.</title>
        <authorList>
            <person name="Dunlap C."/>
        </authorList>
    </citation>
    <scope>NUCLEOTIDE SEQUENCE [LARGE SCALE GENOMIC DNA]</scope>
    <source>
        <strain evidence="12 13">JCM 15774</strain>
    </source>
</reference>
<dbReference type="InterPro" id="IPR013767">
    <property type="entry name" value="PAS_fold"/>
</dbReference>
<dbReference type="SMART" id="SM00086">
    <property type="entry name" value="PAC"/>
    <property type="match status" value="3"/>
</dbReference>
<dbReference type="InterPro" id="IPR036097">
    <property type="entry name" value="HisK_dim/P_sf"/>
</dbReference>
<dbReference type="AlphaFoldDB" id="A0A3M8D8X8"/>
<dbReference type="InterPro" id="IPR035965">
    <property type="entry name" value="PAS-like_dom_sf"/>
</dbReference>
<keyword evidence="4" id="KW-0808">Transferase</keyword>
<dbReference type="PANTHER" id="PTHR43065">
    <property type="entry name" value="SENSOR HISTIDINE KINASE"/>
    <property type="match status" value="1"/>
</dbReference>
<evidence type="ECO:0000256" key="4">
    <source>
        <dbReference type="ARBA" id="ARBA00022679"/>
    </source>
</evidence>